<name>A0ABQ3XMA6_9ACTN</name>
<dbReference type="InterPro" id="IPR011990">
    <property type="entry name" value="TPR-like_helical_dom_sf"/>
</dbReference>
<feature type="compositionally biased region" description="Basic and acidic residues" evidence="1">
    <location>
        <begin position="546"/>
        <end position="555"/>
    </location>
</feature>
<evidence type="ECO:0000313" key="2">
    <source>
        <dbReference type="EMBL" id="GID59535.1"/>
    </source>
</evidence>
<feature type="compositionally biased region" description="Low complexity" evidence="1">
    <location>
        <begin position="583"/>
        <end position="609"/>
    </location>
</feature>
<proteinExistence type="predicted"/>
<sequence>MTARTRYDRDIADLRGPAARGSVNAMLDLAALLRERFLHTGTAADLVDAHGILAGAADRLPREHPARAVVLNNLAPILRDRYQLTGDPGFLRGALSCSPPPGPGDPYQYALNRSETLRLIAERDRDPAALAEAEALQRTALTRIPDGTDVRESLGELLRLRYHLTGDPAALTEAGELLRRCVQDTPTDHPRYADRLAALGNTLQLTALHTGDEPTRETAIRYLRHALELTPEPMQGRAFRMTDLGTALCDRGRHTDDLTALRDGVALLRAALDETPPDDGSWGNRAQNFMNVALTLVERTGETAVLDEAITFGDRARTTGAWATTVDLLLAGLLRRRFVLTGRLGDLTEALTVLDRAAGRVPYGDTDHVALLGNQGQLRLARYEAAGDQGDLRQAVVALGSAVRASRPGEPMRADCLNAYADALTLQARATGDPAVLRSAARAYREAAGTPGLRPMTRVLAARAWGRAAADTGQWAGAHEGYTLAVRLLPLAVSRRLTRGDQEYGLGRLDGLGADAAACALQAGHPEAALQALEMTRGVLLSHATQGHDDLARAGRRDRRAARPAPLRRPAHRPRHRRPSRPGPAVTRMPGRRAGPARLGRAARPTRPGRPVRVRCRRPDRPDQRHRAPQ</sequence>
<dbReference type="Proteomes" id="UP000612282">
    <property type="component" value="Unassembled WGS sequence"/>
</dbReference>
<evidence type="ECO:0000256" key="1">
    <source>
        <dbReference type="SAM" id="MobiDB-lite"/>
    </source>
</evidence>
<evidence type="ECO:0008006" key="4">
    <source>
        <dbReference type="Google" id="ProtNLM"/>
    </source>
</evidence>
<comment type="caution">
    <text evidence="2">The sequence shown here is derived from an EMBL/GenBank/DDBJ whole genome shotgun (WGS) entry which is preliminary data.</text>
</comment>
<feature type="compositionally biased region" description="Basic and acidic residues" evidence="1">
    <location>
        <begin position="617"/>
        <end position="630"/>
    </location>
</feature>
<organism evidence="2 3">
    <name type="scientific">Actinoplanes couchii</name>
    <dbReference type="NCBI Taxonomy" id="403638"/>
    <lineage>
        <taxon>Bacteria</taxon>
        <taxon>Bacillati</taxon>
        <taxon>Actinomycetota</taxon>
        <taxon>Actinomycetes</taxon>
        <taxon>Micromonosporales</taxon>
        <taxon>Micromonosporaceae</taxon>
        <taxon>Actinoplanes</taxon>
    </lineage>
</organism>
<evidence type="ECO:0000313" key="3">
    <source>
        <dbReference type="Proteomes" id="UP000612282"/>
    </source>
</evidence>
<feature type="region of interest" description="Disordered" evidence="1">
    <location>
        <begin position="544"/>
        <end position="630"/>
    </location>
</feature>
<gene>
    <name evidence="2" type="ORF">Aco03nite_079390</name>
</gene>
<dbReference type="RefSeq" id="WP_203805700.1">
    <property type="nucleotide sequence ID" value="NZ_BAAAQE010000112.1"/>
</dbReference>
<protein>
    <recommendedName>
        <fullName evidence="4">Tetratricopeptide repeat protein</fullName>
    </recommendedName>
</protein>
<keyword evidence="3" id="KW-1185">Reference proteome</keyword>
<feature type="compositionally biased region" description="Basic residues" evidence="1">
    <location>
        <begin position="569"/>
        <end position="580"/>
    </location>
</feature>
<accession>A0ABQ3XMA6</accession>
<dbReference type="Gene3D" id="1.25.40.10">
    <property type="entry name" value="Tetratricopeptide repeat domain"/>
    <property type="match status" value="2"/>
</dbReference>
<reference evidence="2 3" key="1">
    <citation type="submission" date="2021-01" db="EMBL/GenBank/DDBJ databases">
        <title>Whole genome shotgun sequence of Actinoplanes couchii NBRC 106145.</title>
        <authorList>
            <person name="Komaki H."/>
            <person name="Tamura T."/>
        </authorList>
    </citation>
    <scope>NUCLEOTIDE SEQUENCE [LARGE SCALE GENOMIC DNA]</scope>
    <source>
        <strain evidence="2 3">NBRC 106145</strain>
    </source>
</reference>
<dbReference type="EMBL" id="BOMG01000097">
    <property type="protein sequence ID" value="GID59535.1"/>
    <property type="molecule type" value="Genomic_DNA"/>
</dbReference>